<dbReference type="Proteomes" id="UP001430356">
    <property type="component" value="Unassembled WGS sequence"/>
</dbReference>
<evidence type="ECO:0000313" key="4">
    <source>
        <dbReference type="Proteomes" id="UP001430356"/>
    </source>
</evidence>
<dbReference type="InterPro" id="IPR046757">
    <property type="entry name" value="YL1_N"/>
</dbReference>
<evidence type="ECO:0000256" key="1">
    <source>
        <dbReference type="SAM" id="MobiDB-lite"/>
    </source>
</evidence>
<feature type="compositionally biased region" description="Acidic residues" evidence="1">
    <location>
        <begin position="55"/>
        <end position="69"/>
    </location>
</feature>
<feature type="compositionally biased region" description="Basic and acidic residues" evidence="1">
    <location>
        <begin position="83"/>
        <end position="99"/>
    </location>
</feature>
<feature type="compositionally biased region" description="Acidic residues" evidence="1">
    <location>
        <begin position="158"/>
        <end position="170"/>
    </location>
</feature>
<proteinExistence type="predicted"/>
<feature type="region of interest" description="Disordered" evidence="1">
    <location>
        <begin position="243"/>
        <end position="263"/>
    </location>
</feature>
<reference evidence="3 4" key="1">
    <citation type="journal article" date="2021" name="MBio">
        <title>A New Model Trypanosomatid, Novymonas esmeraldas: Genomic Perception of Its 'Candidatus Pandoraea novymonadis' Endosymbiont.</title>
        <authorList>
            <person name="Zakharova A."/>
            <person name="Saura A."/>
            <person name="Butenko A."/>
            <person name="Podesvova L."/>
            <person name="Warmusova S."/>
            <person name="Kostygov A.Y."/>
            <person name="Nenarokova A."/>
            <person name="Lukes J."/>
            <person name="Opperdoes F.R."/>
            <person name="Yurchenko V."/>
        </authorList>
    </citation>
    <scope>NUCLEOTIDE SEQUENCE [LARGE SCALE GENOMIC DNA]</scope>
    <source>
        <strain evidence="3 4">E262AT.01</strain>
    </source>
</reference>
<organism evidence="3 4">
    <name type="scientific">Novymonas esmeraldas</name>
    <dbReference type="NCBI Taxonomy" id="1808958"/>
    <lineage>
        <taxon>Eukaryota</taxon>
        <taxon>Discoba</taxon>
        <taxon>Euglenozoa</taxon>
        <taxon>Kinetoplastea</taxon>
        <taxon>Metakinetoplastina</taxon>
        <taxon>Trypanosomatida</taxon>
        <taxon>Trypanosomatidae</taxon>
        <taxon>Novymonas</taxon>
    </lineage>
</organism>
<dbReference type="AlphaFoldDB" id="A0AAW0EJ04"/>
<dbReference type="EMBL" id="JAECZO010000032">
    <property type="protein sequence ID" value="KAK7194143.1"/>
    <property type="molecule type" value="Genomic_DNA"/>
</dbReference>
<accession>A0AAW0EJ04</accession>
<dbReference type="Pfam" id="PF05764">
    <property type="entry name" value="YL1"/>
    <property type="match status" value="1"/>
</dbReference>
<keyword evidence="4" id="KW-1185">Reference proteome</keyword>
<evidence type="ECO:0000259" key="2">
    <source>
        <dbReference type="Pfam" id="PF05764"/>
    </source>
</evidence>
<sequence length="330" mass="34548">MEWADDVVGRPRRANAGSRLQELLEKGLEDEEEELALQALSDAATDSTFTLGSDEEAVDDVESDFDAEEVGGVLEGEAVETEASVRRAEREARQREQQRMRQRSQRFSAAAARDRAMRLGSTAHSQKQSRRGGGGGGGADRTSRLQSTTQRGGGGGAGEDDTEDDGDDDVTGTASDLRQSVRHRPPPTIACDQRLAEARARAAALRAAQAAADSGVDGHGSGSGVATAVASGVMQTHRGLNVGKTRPRARRAPHGGGGGRSGWASPMVVGAEVAEGGRAECAPVLASRRIALYDGVCQRVAYSSGVSVLRRFGVPTIISFSIAIPPAMQS</sequence>
<feature type="domain" description="Vps72/YL1 N-terminal" evidence="2">
    <location>
        <begin position="10"/>
        <end position="205"/>
    </location>
</feature>
<comment type="caution">
    <text evidence="3">The sequence shown here is derived from an EMBL/GenBank/DDBJ whole genome shotgun (WGS) entry which is preliminary data.</text>
</comment>
<gene>
    <name evidence="3" type="ORF">NESM_000327800</name>
</gene>
<protein>
    <submittedName>
        <fullName evidence="3">YL1 nuclear protein</fullName>
    </submittedName>
</protein>
<feature type="region of interest" description="Disordered" evidence="1">
    <location>
        <begin position="55"/>
        <end position="188"/>
    </location>
</feature>
<name>A0AAW0EJ04_9TRYP</name>
<evidence type="ECO:0000313" key="3">
    <source>
        <dbReference type="EMBL" id="KAK7194143.1"/>
    </source>
</evidence>